<name>A0A0C3GRD3_BACIU</name>
<dbReference type="AlphaFoldDB" id="A0A0C3GRD3"/>
<comment type="caution">
    <text evidence="1">The sequence shown here is derived from an EMBL/GenBank/DDBJ whole genome shotgun (WGS) entry which is preliminary data.</text>
</comment>
<protein>
    <submittedName>
        <fullName evidence="1">Uncharacterized protein</fullName>
    </submittedName>
</protein>
<gene>
    <name evidence="1" type="ORF">SC09_Contig17orf00611</name>
</gene>
<proteinExistence type="predicted"/>
<dbReference type="EMBL" id="JXBC01000001">
    <property type="protein sequence ID" value="KIU13372.1"/>
    <property type="molecule type" value="Genomic_DNA"/>
</dbReference>
<reference evidence="1 2" key="1">
    <citation type="submission" date="2014-12" db="EMBL/GenBank/DDBJ databases">
        <title>Comparative genome analysis of Bacillus coagulans HM-08, Clostridium butyricum HM-68, Bacillus subtilis HM-66 and Bacillus licheniformis BL-09.</title>
        <authorList>
            <person name="Zhang H."/>
        </authorList>
    </citation>
    <scope>NUCLEOTIDE SEQUENCE [LARGE SCALE GENOMIC DNA]</scope>
    <source>
        <strain evidence="1 2">HM-66</strain>
    </source>
</reference>
<accession>A0A0C3GRD3</accession>
<dbReference type="Proteomes" id="UP000032247">
    <property type="component" value="Unassembled WGS sequence"/>
</dbReference>
<dbReference type="PATRIC" id="fig|1423.173.peg.491"/>
<sequence>MFHFMRKLRLNGLPANVVHLWPKVFYHKYWMAEKLKYDSKGEMGYDRSTP</sequence>
<organism evidence="1 2">
    <name type="scientific">Bacillus subtilis</name>
    <dbReference type="NCBI Taxonomy" id="1423"/>
    <lineage>
        <taxon>Bacteria</taxon>
        <taxon>Bacillati</taxon>
        <taxon>Bacillota</taxon>
        <taxon>Bacilli</taxon>
        <taxon>Bacillales</taxon>
        <taxon>Bacillaceae</taxon>
        <taxon>Bacillus</taxon>
    </lineage>
</organism>
<evidence type="ECO:0000313" key="2">
    <source>
        <dbReference type="Proteomes" id="UP000032247"/>
    </source>
</evidence>
<evidence type="ECO:0000313" key="1">
    <source>
        <dbReference type="EMBL" id="KIU13372.1"/>
    </source>
</evidence>